<keyword evidence="3" id="KW-1185">Reference proteome</keyword>
<reference evidence="2" key="1">
    <citation type="journal article" date="2014" name="Int. J. Syst. Evol. Microbiol.">
        <title>Complete genome sequence of Corynebacterium casei LMG S-19264T (=DSM 44701T), isolated from a smear-ripened cheese.</title>
        <authorList>
            <consortium name="US DOE Joint Genome Institute (JGI-PGF)"/>
            <person name="Walter F."/>
            <person name="Albersmeier A."/>
            <person name="Kalinowski J."/>
            <person name="Ruckert C."/>
        </authorList>
    </citation>
    <scope>NUCLEOTIDE SEQUENCE</scope>
    <source>
        <strain evidence="2">KCTC 42651</strain>
    </source>
</reference>
<comment type="caution">
    <text evidence="2">The sequence shown here is derived from an EMBL/GenBank/DDBJ whole genome shotgun (WGS) entry which is preliminary data.</text>
</comment>
<dbReference type="RefSeq" id="WP_189989478.1">
    <property type="nucleotide sequence ID" value="NZ_BMZS01000004.1"/>
</dbReference>
<evidence type="ECO:0000256" key="1">
    <source>
        <dbReference type="SAM" id="MobiDB-lite"/>
    </source>
</evidence>
<proteinExistence type="predicted"/>
<evidence type="ECO:0000313" key="3">
    <source>
        <dbReference type="Proteomes" id="UP000630353"/>
    </source>
</evidence>
<protein>
    <submittedName>
        <fullName evidence="2">Uncharacterized protein</fullName>
    </submittedName>
</protein>
<dbReference type="AlphaFoldDB" id="A0A918XRP7"/>
<dbReference type="EMBL" id="BMZS01000004">
    <property type="protein sequence ID" value="GHD49942.1"/>
    <property type="molecule type" value="Genomic_DNA"/>
</dbReference>
<name>A0A918XRP7_9PROT</name>
<dbReference type="Proteomes" id="UP000630353">
    <property type="component" value="Unassembled WGS sequence"/>
</dbReference>
<organism evidence="2 3">
    <name type="scientific">Thalassobaculum fulvum</name>
    <dbReference type="NCBI Taxonomy" id="1633335"/>
    <lineage>
        <taxon>Bacteria</taxon>
        <taxon>Pseudomonadati</taxon>
        <taxon>Pseudomonadota</taxon>
        <taxon>Alphaproteobacteria</taxon>
        <taxon>Rhodospirillales</taxon>
        <taxon>Thalassobaculaceae</taxon>
        <taxon>Thalassobaculum</taxon>
    </lineage>
</organism>
<sequence length="419" mass="46093">MADIGTSYFKAQRFGEAVRPLSEAVLANPGDDKLARRLAVAVQQAGFAGTGGGEAKPTPVETQGQAPQDPEDPLAVMSDIARRVDNERVSGRLIPPPEGFADFGYPSIDYANHPGYGADKGLLTGEEGDVIKPFYEAFAPIWNGYLSMKSRASSRPVSPAHAETFRTLERDGILGLRMTDAERAELLERTEPVAEEVRRRRAELEPGKRGVEASSGHLYHVKNKPTDFVDFLNRVFENHGILEMASAYQGVPMAVKLANLQINSVEDMSIVGNSLVGDLPLSPAYYMHIDSSIGVMKVIIYRSKVSAEQGAFRYVPGSNRIGVTPFELCVRKATDKSDYDSSKTKFRRRFVGLPPFLQKKANFGNDLQPGHPELEPLLERERVMTSDDGDMLLFDNNGIHRGAIFESGEREIIQVLLAP</sequence>
<reference evidence="2" key="2">
    <citation type="submission" date="2020-09" db="EMBL/GenBank/DDBJ databases">
        <authorList>
            <person name="Sun Q."/>
            <person name="Kim S."/>
        </authorList>
    </citation>
    <scope>NUCLEOTIDE SEQUENCE</scope>
    <source>
        <strain evidence="2">KCTC 42651</strain>
    </source>
</reference>
<accession>A0A918XRP7</accession>
<evidence type="ECO:0000313" key="2">
    <source>
        <dbReference type="EMBL" id="GHD49942.1"/>
    </source>
</evidence>
<dbReference type="SUPFAM" id="SSF51197">
    <property type="entry name" value="Clavaminate synthase-like"/>
    <property type="match status" value="1"/>
</dbReference>
<dbReference type="Gene3D" id="2.60.120.620">
    <property type="entry name" value="q2cbj1_9rhob like domain"/>
    <property type="match status" value="1"/>
</dbReference>
<gene>
    <name evidence="2" type="ORF">GCM10017083_22920</name>
</gene>
<feature type="region of interest" description="Disordered" evidence="1">
    <location>
        <begin position="48"/>
        <end position="72"/>
    </location>
</feature>